<comment type="caution">
    <text evidence="2">The sequence shown here is derived from an EMBL/GenBank/DDBJ whole genome shotgun (WGS) entry which is preliminary data.</text>
</comment>
<evidence type="ECO:0000313" key="2">
    <source>
        <dbReference type="EMBL" id="GGK21664.1"/>
    </source>
</evidence>
<dbReference type="RefSeq" id="WP_188651617.1">
    <property type="nucleotide sequence ID" value="NZ_BMNR01000003.1"/>
</dbReference>
<evidence type="ECO:0000313" key="3">
    <source>
        <dbReference type="Proteomes" id="UP000612329"/>
    </source>
</evidence>
<evidence type="ECO:0000256" key="1">
    <source>
        <dbReference type="SAM" id="SignalP"/>
    </source>
</evidence>
<accession>A0A8J3FFS9</accession>
<reference evidence="2" key="2">
    <citation type="submission" date="2020-09" db="EMBL/GenBank/DDBJ databases">
        <authorList>
            <person name="Sun Q."/>
            <person name="Ohkuma M."/>
        </authorList>
    </citation>
    <scope>NUCLEOTIDE SEQUENCE</scope>
    <source>
        <strain evidence="2">JCM 12862</strain>
    </source>
</reference>
<name>A0A8J3FFS9_9FLAO</name>
<protein>
    <recommendedName>
        <fullName evidence="4">Outer membrane protein beta-barrel domain-containing protein</fullName>
    </recommendedName>
</protein>
<organism evidence="2 3">
    <name type="scientific">Yeosuana aromativorans</name>
    <dbReference type="NCBI Taxonomy" id="288019"/>
    <lineage>
        <taxon>Bacteria</taxon>
        <taxon>Pseudomonadati</taxon>
        <taxon>Bacteroidota</taxon>
        <taxon>Flavobacteriia</taxon>
        <taxon>Flavobacteriales</taxon>
        <taxon>Flavobacteriaceae</taxon>
        <taxon>Yeosuana</taxon>
    </lineage>
</organism>
<feature type="chain" id="PRO_5035194510" description="Outer membrane protein beta-barrel domain-containing protein" evidence="1">
    <location>
        <begin position="20"/>
        <end position="286"/>
    </location>
</feature>
<dbReference type="AlphaFoldDB" id="A0A8J3FFS9"/>
<reference evidence="2" key="1">
    <citation type="journal article" date="2014" name="Int. J. Syst. Evol. Microbiol.">
        <title>Complete genome sequence of Corynebacterium casei LMG S-19264T (=DSM 44701T), isolated from a smear-ripened cheese.</title>
        <authorList>
            <consortium name="US DOE Joint Genome Institute (JGI-PGF)"/>
            <person name="Walter F."/>
            <person name="Albersmeier A."/>
            <person name="Kalinowski J."/>
            <person name="Ruckert C."/>
        </authorList>
    </citation>
    <scope>NUCLEOTIDE SEQUENCE</scope>
    <source>
        <strain evidence="2">JCM 12862</strain>
    </source>
</reference>
<evidence type="ECO:0008006" key="4">
    <source>
        <dbReference type="Google" id="ProtNLM"/>
    </source>
</evidence>
<proteinExistence type="predicted"/>
<keyword evidence="1" id="KW-0732">Signal</keyword>
<keyword evidence="3" id="KW-1185">Reference proteome</keyword>
<gene>
    <name evidence="2" type="ORF">GCM10007962_14810</name>
</gene>
<dbReference type="Proteomes" id="UP000612329">
    <property type="component" value="Unassembled WGS sequence"/>
</dbReference>
<feature type="signal peptide" evidence="1">
    <location>
        <begin position="1"/>
        <end position="19"/>
    </location>
</feature>
<sequence>MRKIIFSCLLVFSFIYVSAQEQYTVNGTTYQLKTAVEGHLDLLYNTINKQYRYFVRTKDGNITELTNTKGPDKHFQAEYKSQLADLTKDSSVSTSDLNFTLSDLEEFIKTYNASLGDSYNDTKATVKLRLGLFGGITNQPFVSNPNNTSVPFFGAELEGLSSMSSRHAGFFNITHALDHDDFQYTSTQLGLGYRYRFINQTVFNVYGNLTLATYTFSKQTYMLIGAPSETVKESNFQIPCSFGLGADIKVGSSGFITLAYNELFAVFTNNSNNFPVNVAIGYKFSL</sequence>
<dbReference type="EMBL" id="BMNR01000003">
    <property type="protein sequence ID" value="GGK21664.1"/>
    <property type="molecule type" value="Genomic_DNA"/>
</dbReference>